<accession>A0AA90NSQ7</accession>
<evidence type="ECO:0000313" key="2">
    <source>
        <dbReference type="Proteomes" id="UP001178277"/>
    </source>
</evidence>
<name>A0AA90NSQ7_9BACI</name>
<dbReference type="AlphaFoldDB" id="A0AA90NSQ7"/>
<reference evidence="1" key="1">
    <citation type="submission" date="2023-07" db="EMBL/GenBank/DDBJ databases">
        <title>Murine gut Bacillus species.</title>
        <authorList>
            <person name="Gutman E."/>
            <person name="Hashuel R."/>
            <person name="Litvak Y."/>
        </authorList>
    </citation>
    <scope>NUCLEOTIDE SEQUENCE</scope>
    <source>
        <strain evidence="1">RU283</strain>
    </source>
</reference>
<organism evidence="1 2">
    <name type="scientific">Peribacillus simplex</name>
    <dbReference type="NCBI Taxonomy" id="1478"/>
    <lineage>
        <taxon>Bacteria</taxon>
        <taxon>Bacillati</taxon>
        <taxon>Bacillota</taxon>
        <taxon>Bacilli</taxon>
        <taxon>Bacillales</taxon>
        <taxon>Bacillaceae</taxon>
        <taxon>Peribacillus</taxon>
    </lineage>
</organism>
<comment type="caution">
    <text evidence="1">The sequence shown here is derived from an EMBL/GenBank/DDBJ whole genome shotgun (WGS) entry which is preliminary data.</text>
</comment>
<dbReference type="EMBL" id="JAUUTP010000011">
    <property type="protein sequence ID" value="MDP1419230.1"/>
    <property type="molecule type" value="Genomic_DNA"/>
</dbReference>
<evidence type="ECO:0000313" key="1">
    <source>
        <dbReference type="EMBL" id="MDP1419230.1"/>
    </source>
</evidence>
<proteinExistence type="predicted"/>
<protein>
    <submittedName>
        <fullName evidence="1">Tail assembly chaperone</fullName>
    </submittedName>
</protein>
<gene>
    <name evidence="1" type="ORF">Q8G35_12495</name>
</gene>
<dbReference type="Proteomes" id="UP001178277">
    <property type="component" value="Unassembled WGS sequence"/>
</dbReference>
<dbReference type="InterPro" id="IPR024410">
    <property type="entry name" value="Phage_TAC_12"/>
</dbReference>
<dbReference type="RefSeq" id="WP_305160514.1">
    <property type="nucleotide sequence ID" value="NZ_JAUUTP010000011.1"/>
</dbReference>
<sequence length="121" mass="14035">MTQATFSKIKINGEEYILKFTFNAISDLEEHYQKGIFSVVQGATIGFNTVRNFYWAGMLWKNPNLQPHHVGAMLEQEMEENEDFDIQEHMEEAVKALTNSKAFKLMMKRAEAKQAREDSKN</sequence>
<dbReference type="Pfam" id="PF12363">
    <property type="entry name" value="Phage_TAC_12"/>
    <property type="match status" value="1"/>
</dbReference>